<sequence>MEKFFPSDFPEELRNLLIDSLQNNGQKWVQTVNTNISQANRMVDLDWRLDIQVSTYNEVKAKHPVANIQMEIANPQKNDAKTLNFQMNNNEINSFHNQLKKIKEQLQMLVQNQQ</sequence>
<dbReference type="InterPro" id="IPR037360">
    <property type="entry name" value="COMMD9"/>
</dbReference>
<dbReference type="PANTHER" id="PTHR15663">
    <property type="entry name" value="COMM DOMAIN-CONTAINING PROTEIN 9"/>
    <property type="match status" value="1"/>
</dbReference>
<dbReference type="OrthoDB" id="64318at2759"/>
<dbReference type="EMBL" id="LDAU01000210">
    <property type="protein sequence ID" value="KRW99535.1"/>
    <property type="molecule type" value="Genomic_DNA"/>
</dbReference>
<dbReference type="AlphaFoldDB" id="A0A0V0QBM3"/>
<evidence type="ECO:0000259" key="1">
    <source>
        <dbReference type="PROSITE" id="PS51269"/>
    </source>
</evidence>
<dbReference type="Pfam" id="PF07258">
    <property type="entry name" value="COMM_domain"/>
    <property type="match status" value="1"/>
</dbReference>
<dbReference type="InParanoid" id="A0A0V0QBM3"/>
<name>A0A0V0QBM3_PSEPJ</name>
<evidence type="ECO:0000313" key="3">
    <source>
        <dbReference type="Proteomes" id="UP000054937"/>
    </source>
</evidence>
<evidence type="ECO:0000313" key="2">
    <source>
        <dbReference type="EMBL" id="KRW99535.1"/>
    </source>
</evidence>
<gene>
    <name evidence="2" type="ORF">PPERSA_02393</name>
</gene>
<dbReference type="PANTHER" id="PTHR15663:SF4">
    <property type="entry name" value="COMM DOMAIN-CONTAINING PROTEIN 9"/>
    <property type="match status" value="1"/>
</dbReference>
<reference evidence="2 3" key="1">
    <citation type="journal article" date="2015" name="Sci. Rep.">
        <title>Genome of the facultative scuticociliatosis pathogen Pseudocohnilembus persalinus provides insight into its virulence through horizontal gene transfer.</title>
        <authorList>
            <person name="Xiong J."/>
            <person name="Wang G."/>
            <person name="Cheng J."/>
            <person name="Tian M."/>
            <person name="Pan X."/>
            <person name="Warren A."/>
            <person name="Jiang C."/>
            <person name="Yuan D."/>
            <person name="Miao W."/>
        </authorList>
    </citation>
    <scope>NUCLEOTIDE SEQUENCE [LARGE SCALE GENOMIC DNA]</scope>
    <source>
        <strain evidence="2">36N120E</strain>
    </source>
</reference>
<dbReference type="PROSITE" id="PS51269">
    <property type="entry name" value="COMM"/>
    <property type="match status" value="1"/>
</dbReference>
<protein>
    <recommendedName>
        <fullName evidence="1">COMM domain-containing protein</fullName>
    </recommendedName>
</protein>
<keyword evidence="3" id="KW-1185">Reference proteome</keyword>
<organism evidence="2 3">
    <name type="scientific">Pseudocohnilembus persalinus</name>
    <name type="common">Ciliate</name>
    <dbReference type="NCBI Taxonomy" id="266149"/>
    <lineage>
        <taxon>Eukaryota</taxon>
        <taxon>Sar</taxon>
        <taxon>Alveolata</taxon>
        <taxon>Ciliophora</taxon>
        <taxon>Intramacronucleata</taxon>
        <taxon>Oligohymenophorea</taxon>
        <taxon>Scuticociliatia</taxon>
        <taxon>Philasterida</taxon>
        <taxon>Pseudocohnilembidae</taxon>
        <taxon>Pseudocohnilembus</taxon>
    </lineage>
</organism>
<comment type="caution">
    <text evidence="2">The sequence shown here is derived from an EMBL/GenBank/DDBJ whole genome shotgun (WGS) entry which is preliminary data.</text>
</comment>
<accession>A0A0V0QBM3</accession>
<dbReference type="InterPro" id="IPR017920">
    <property type="entry name" value="COMM"/>
</dbReference>
<dbReference type="Proteomes" id="UP000054937">
    <property type="component" value="Unassembled WGS sequence"/>
</dbReference>
<feature type="domain" description="COMM" evidence="1">
    <location>
        <begin position="41"/>
        <end position="110"/>
    </location>
</feature>
<proteinExistence type="predicted"/>